<accession>A0ABN0TC67</accession>
<gene>
    <name evidence="2" type="ORF">GCM10008919_21330</name>
</gene>
<feature type="chain" id="PRO_5046144283" description="Phosphate-selective porin O and P" evidence="1">
    <location>
        <begin position="23"/>
        <end position="393"/>
    </location>
</feature>
<protein>
    <recommendedName>
        <fullName evidence="4">Phosphate-selective porin O and P</fullName>
    </recommendedName>
</protein>
<name>A0ABN0TC67_9FIRM</name>
<dbReference type="Proteomes" id="UP001500399">
    <property type="component" value="Unassembled WGS sequence"/>
</dbReference>
<feature type="signal peptide" evidence="1">
    <location>
        <begin position="1"/>
        <end position="22"/>
    </location>
</feature>
<evidence type="ECO:0000256" key="1">
    <source>
        <dbReference type="SAM" id="SignalP"/>
    </source>
</evidence>
<sequence length="393" mass="44012">MRHYTSAVFALLCITISPAPTAASDVAASPPAATGMQTDASVSAADADTVADAAQTAKTPRVEFWGDYRWLYGKARMELPSVTQRRDVFLSTRRFRVAPTVCLGGGWSISGMLEDIRYDKDTIAGAHRNDHHLYLSRLFVEHGNGHGAKIRAGRFIFTPIEGNVFDKRVEGVRWRYGDKNVGMTSIFYGRTVAPTGNRRRRGIILGYERNRAKWMGGAFYYDMDTELPAVTRAQTMKDPLALHGGIDHQRVVELLVGHRFDRHRSLELEYLHGNARTDLDRYDDEGNGYVATLRLRQRPDVERAGDYGAWIAYYHQPRATYLHHAMDGDPTFFGRAGFRGWGARADIILARGVALAVEGYDLRPARSGTPLRMGRTYDGARQKVLGMSLTAYF</sequence>
<organism evidence="2 3">
    <name type="scientific">Selenomonas dianae</name>
    <dbReference type="NCBI Taxonomy" id="135079"/>
    <lineage>
        <taxon>Bacteria</taxon>
        <taxon>Bacillati</taxon>
        <taxon>Bacillota</taxon>
        <taxon>Negativicutes</taxon>
        <taxon>Selenomonadales</taxon>
        <taxon>Selenomonadaceae</taxon>
        <taxon>Selenomonas</taxon>
    </lineage>
</organism>
<dbReference type="RefSeq" id="WP_304987531.1">
    <property type="nucleotide sequence ID" value="NZ_BAAACR010000017.1"/>
</dbReference>
<keyword evidence="1" id="KW-0732">Signal</keyword>
<keyword evidence="3" id="KW-1185">Reference proteome</keyword>
<proteinExistence type="predicted"/>
<reference evidence="2 3" key="1">
    <citation type="journal article" date="2019" name="Int. J. Syst. Evol. Microbiol.">
        <title>The Global Catalogue of Microorganisms (GCM) 10K type strain sequencing project: providing services to taxonomists for standard genome sequencing and annotation.</title>
        <authorList>
            <consortium name="The Broad Institute Genomics Platform"/>
            <consortium name="The Broad Institute Genome Sequencing Center for Infectious Disease"/>
            <person name="Wu L."/>
            <person name="Ma J."/>
        </authorList>
    </citation>
    <scope>NUCLEOTIDE SEQUENCE [LARGE SCALE GENOMIC DNA]</scope>
    <source>
        <strain evidence="2 3">JCM 8542</strain>
    </source>
</reference>
<dbReference type="EMBL" id="BAAACR010000017">
    <property type="protein sequence ID" value="GAA0217941.1"/>
    <property type="molecule type" value="Genomic_DNA"/>
</dbReference>
<evidence type="ECO:0008006" key="4">
    <source>
        <dbReference type="Google" id="ProtNLM"/>
    </source>
</evidence>
<evidence type="ECO:0000313" key="3">
    <source>
        <dbReference type="Proteomes" id="UP001500399"/>
    </source>
</evidence>
<evidence type="ECO:0000313" key="2">
    <source>
        <dbReference type="EMBL" id="GAA0217941.1"/>
    </source>
</evidence>
<comment type="caution">
    <text evidence="2">The sequence shown here is derived from an EMBL/GenBank/DDBJ whole genome shotgun (WGS) entry which is preliminary data.</text>
</comment>
<dbReference type="SUPFAM" id="SSF56935">
    <property type="entry name" value="Porins"/>
    <property type="match status" value="1"/>
</dbReference>